<organism evidence="2 3">
    <name type="scientific">Streptomyces pathocidini</name>
    <dbReference type="NCBI Taxonomy" id="1650571"/>
    <lineage>
        <taxon>Bacteria</taxon>
        <taxon>Bacillati</taxon>
        <taxon>Actinomycetota</taxon>
        <taxon>Actinomycetes</taxon>
        <taxon>Kitasatosporales</taxon>
        <taxon>Streptomycetaceae</taxon>
        <taxon>Streptomyces</taxon>
    </lineage>
</organism>
<gene>
    <name evidence="2" type="ORF">ACH429_07050</name>
</gene>
<feature type="region of interest" description="Disordered" evidence="1">
    <location>
        <begin position="1"/>
        <end position="24"/>
    </location>
</feature>
<name>A0ABW7UR44_9ACTN</name>
<proteinExistence type="predicted"/>
<reference evidence="2 3" key="1">
    <citation type="submission" date="2024-10" db="EMBL/GenBank/DDBJ databases">
        <title>The Natural Products Discovery Center: Release of the First 8490 Sequenced Strains for Exploring Actinobacteria Biosynthetic Diversity.</title>
        <authorList>
            <person name="Kalkreuter E."/>
            <person name="Kautsar S.A."/>
            <person name="Yang D."/>
            <person name="Bader C.D."/>
            <person name="Teijaro C.N."/>
            <person name="Fluegel L."/>
            <person name="Davis C.M."/>
            <person name="Simpson J.R."/>
            <person name="Lauterbach L."/>
            <person name="Steele A.D."/>
            <person name="Gui C."/>
            <person name="Meng S."/>
            <person name="Li G."/>
            <person name="Viehrig K."/>
            <person name="Ye F."/>
            <person name="Su P."/>
            <person name="Kiefer A.F."/>
            <person name="Nichols A."/>
            <person name="Cepeda A.J."/>
            <person name="Yan W."/>
            <person name="Fan B."/>
            <person name="Jiang Y."/>
            <person name="Adhikari A."/>
            <person name="Zheng C.-J."/>
            <person name="Schuster L."/>
            <person name="Cowan T.M."/>
            <person name="Smanski M.J."/>
            <person name="Chevrette M.G."/>
            <person name="De Carvalho L.P.S."/>
            <person name="Shen B."/>
        </authorList>
    </citation>
    <scope>NUCLEOTIDE SEQUENCE [LARGE SCALE GENOMIC DNA]</scope>
    <source>
        <strain evidence="2 3">NPDC020327</strain>
    </source>
</reference>
<protein>
    <submittedName>
        <fullName evidence="2">Uncharacterized protein</fullName>
    </submittedName>
</protein>
<evidence type="ECO:0000313" key="2">
    <source>
        <dbReference type="EMBL" id="MFI1963882.1"/>
    </source>
</evidence>
<accession>A0ABW7UR44</accession>
<evidence type="ECO:0000313" key="3">
    <source>
        <dbReference type="Proteomes" id="UP001611548"/>
    </source>
</evidence>
<keyword evidence="3" id="KW-1185">Reference proteome</keyword>
<dbReference type="EMBL" id="JBIRWE010000002">
    <property type="protein sequence ID" value="MFI1963882.1"/>
    <property type="molecule type" value="Genomic_DNA"/>
</dbReference>
<comment type="caution">
    <text evidence="2">The sequence shown here is derived from an EMBL/GenBank/DDBJ whole genome shotgun (WGS) entry which is preliminary data.</text>
</comment>
<evidence type="ECO:0000256" key="1">
    <source>
        <dbReference type="SAM" id="MobiDB-lite"/>
    </source>
</evidence>
<sequence length="57" mass="5875">MTPPPDGRGTPLPEFPSLSTGLGSDHPVLAAVLAELRDRVAGSGEAEPVVAYYEDAP</sequence>
<dbReference type="RefSeq" id="WP_157859355.1">
    <property type="nucleotide sequence ID" value="NZ_JBIRWE010000002.1"/>
</dbReference>
<dbReference type="Proteomes" id="UP001611548">
    <property type="component" value="Unassembled WGS sequence"/>
</dbReference>